<feature type="compositionally biased region" description="Basic residues" evidence="1">
    <location>
        <begin position="55"/>
        <end position="65"/>
    </location>
</feature>
<keyword evidence="3" id="KW-1185">Reference proteome</keyword>
<evidence type="ECO:0000313" key="3">
    <source>
        <dbReference type="Proteomes" id="UP000237000"/>
    </source>
</evidence>
<organism evidence="2 3">
    <name type="scientific">Trema orientale</name>
    <name type="common">Charcoal tree</name>
    <name type="synonym">Celtis orientalis</name>
    <dbReference type="NCBI Taxonomy" id="63057"/>
    <lineage>
        <taxon>Eukaryota</taxon>
        <taxon>Viridiplantae</taxon>
        <taxon>Streptophyta</taxon>
        <taxon>Embryophyta</taxon>
        <taxon>Tracheophyta</taxon>
        <taxon>Spermatophyta</taxon>
        <taxon>Magnoliopsida</taxon>
        <taxon>eudicotyledons</taxon>
        <taxon>Gunneridae</taxon>
        <taxon>Pentapetalae</taxon>
        <taxon>rosids</taxon>
        <taxon>fabids</taxon>
        <taxon>Rosales</taxon>
        <taxon>Cannabaceae</taxon>
        <taxon>Trema</taxon>
    </lineage>
</organism>
<proteinExistence type="predicted"/>
<dbReference type="Proteomes" id="UP000237000">
    <property type="component" value="Unassembled WGS sequence"/>
</dbReference>
<dbReference type="AlphaFoldDB" id="A0A2P5ES28"/>
<evidence type="ECO:0000256" key="1">
    <source>
        <dbReference type="SAM" id="MobiDB-lite"/>
    </source>
</evidence>
<reference evidence="3" key="1">
    <citation type="submission" date="2016-06" db="EMBL/GenBank/DDBJ databases">
        <title>Parallel loss of symbiosis genes in relatives of nitrogen-fixing non-legume Parasponia.</title>
        <authorList>
            <person name="Van Velzen R."/>
            <person name="Holmer R."/>
            <person name="Bu F."/>
            <person name="Rutten L."/>
            <person name="Van Zeijl A."/>
            <person name="Liu W."/>
            <person name="Santuari L."/>
            <person name="Cao Q."/>
            <person name="Sharma T."/>
            <person name="Shen D."/>
            <person name="Roswanjaya Y."/>
            <person name="Wardhani T."/>
            <person name="Kalhor M.S."/>
            <person name="Jansen J."/>
            <person name="Van den Hoogen J."/>
            <person name="Gungor B."/>
            <person name="Hartog M."/>
            <person name="Hontelez J."/>
            <person name="Verver J."/>
            <person name="Yang W.-C."/>
            <person name="Schijlen E."/>
            <person name="Repin R."/>
            <person name="Schilthuizen M."/>
            <person name="Schranz E."/>
            <person name="Heidstra R."/>
            <person name="Miyata K."/>
            <person name="Fedorova E."/>
            <person name="Kohlen W."/>
            <person name="Bisseling T."/>
            <person name="Smit S."/>
            <person name="Geurts R."/>
        </authorList>
    </citation>
    <scope>NUCLEOTIDE SEQUENCE [LARGE SCALE GENOMIC DNA]</scope>
    <source>
        <strain evidence="3">cv. RG33-2</strain>
    </source>
</reference>
<protein>
    <submittedName>
        <fullName evidence="2">Uncharacterized protein</fullName>
    </submittedName>
</protein>
<sequence length="131" mass="15279">MYIYMYINLCQCIKLRKCKRGQIQRGMARACVMKSRKCGNSKNKSGKKKSENDKKRIKVKLKKKKKLKSHYHKQDWLLRLHARPPTVAPPRSNKKKPRVIMELKLQHSKLIALTSAQHPLIIPILTLGNSH</sequence>
<dbReference type="EMBL" id="JXTC01000107">
    <property type="protein sequence ID" value="PON88341.1"/>
    <property type="molecule type" value="Genomic_DNA"/>
</dbReference>
<dbReference type="InParanoid" id="A0A2P5ES28"/>
<evidence type="ECO:0000313" key="2">
    <source>
        <dbReference type="EMBL" id="PON88341.1"/>
    </source>
</evidence>
<gene>
    <name evidence="2" type="ORF">TorRG33x02_159280</name>
</gene>
<comment type="caution">
    <text evidence="2">The sequence shown here is derived from an EMBL/GenBank/DDBJ whole genome shotgun (WGS) entry which is preliminary data.</text>
</comment>
<accession>A0A2P5ES28</accession>
<feature type="compositionally biased region" description="Basic residues" evidence="1">
    <location>
        <begin position="34"/>
        <end position="47"/>
    </location>
</feature>
<feature type="region of interest" description="Disordered" evidence="1">
    <location>
        <begin position="34"/>
        <end position="65"/>
    </location>
</feature>
<name>A0A2P5ES28_TREOI</name>